<keyword evidence="2" id="KW-1185">Reference proteome</keyword>
<accession>A0A139I0D7</accession>
<evidence type="ECO:0000313" key="2">
    <source>
        <dbReference type="Proteomes" id="UP000073492"/>
    </source>
</evidence>
<comment type="caution">
    <text evidence="1">The sequence shown here is derived from an EMBL/GenBank/DDBJ whole genome shotgun (WGS) entry which is preliminary data.</text>
</comment>
<gene>
    <name evidence="1" type="ORF">AC579_8692</name>
</gene>
<proteinExistence type="predicted"/>
<dbReference type="EMBL" id="LFZO01000478">
    <property type="protein sequence ID" value="KXT08200.1"/>
    <property type="molecule type" value="Genomic_DNA"/>
</dbReference>
<reference evidence="1 2" key="1">
    <citation type="submission" date="2015-07" db="EMBL/GenBank/DDBJ databases">
        <title>Comparative genomics of the Sigatoka disease complex on banana suggests a link between parallel evolutionary changes in Pseudocercospora fijiensis and Pseudocercospora eumusae and increased virulence on the banana host.</title>
        <authorList>
            <person name="Chang T.-C."/>
            <person name="Salvucci A."/>
            <person name="Crous P.W."/>
            <person name="Stergiopoulos I."/>
        </authorList>
    </citation>
    <scope>NUCLEOTIDE SEQUENCE [LARGE SCALE GENOMIC DNA]</scope>
    <source>
        <strain evidence="1 2">CBS 116634</strain>
    </source>
</reference>
<dbReference type="Proteomes" id="UP000073492">
    <property type="component" value="Unassembled WGS sequence"/>
</dbReference>
<protein>
    <submittedName>
        <fullName evidence="1">Uncharacterized protein</fullName>
    </submittedName>
</protein>
<organism evidence="1 2">
    <name type="scientific">Pseudocercospora musae</name>
    <dbReference type="NCBI Taxonomy" id="113226"/>
    <lineage>
        <taxon>Eukaryota</taxon>
        <taxon>Fungi</taxon>
        <taxon>Dikarya</taxon>
        <taxon>Ascomycota</taxon>
        <taxon>Pezizomycotina</taxon>
        <taxon>Dothideomycetes</taxon>
        <taxon>Dothideomycetidae</taxon>
        <taxon>Mycosphaerellales</taxon>
        <taxon>Mycosphaerellaceae</taxon>
        <taxon>Pseudocercospora</taxon>
    </lineage>
</organism>
<dbReference type="AlphaFoldDB" id="A0A139I0D7"/>
<dbReference type="OrthoDB" id="407298at2759"/>
<sequence>MYLSKAIIHGFAALQVEVMEIGNSTAMVKPVTMPLGTDFWYSAGPGMQLGDIHLQEVHVDHAPLVSPPVECVSTWHYIDGTFIKGEEFGQGQSTSPYRILRSGIVKDVRITCSTN</sequence>
<name>A0A139I0D7_9PEZI</name>
<evidence type="ECO:0000313" key="1">
    <source>
        <dbReference type="EMBL" id="KXT08200.1"/>
    </source>
</evidence>